<dbReference type="GO" id="GO:0019698">
    <property type="term" value="P:D-galacturonate catabolic process"/>
    <property type="evidence" value="ECO:0007669"/>
    <property type="project" value="TreeGrafter"/>
</dbReference>
<evidence type="ECO:0000256" key="2">
    <source>
        <dbReference type="ARBA" id="ARBA00004892"/>
    </source>
</evidence>
<dbReference type="PANTHER" id="PTHR30068">
    <property type="entry name" value="URONATE ISOMERASE"/>
    <property type="match status" value="1"/>
</dbReference>
<dbReference type="AlphaFoldDB" id="A0A7X3LWY5"/>
<evidence type="ECO:0000313" key="8">
    <source>
        <dbReference type="EMBL" id="MXN66573.1"/>
    </source>
</evidence>
<dbReference type="GO" id="GO:0008880">
    <property type="term" value="F:glucuronate isomerase activity"/>
    <property type="evidence" value="ECO:0007669"/>
    <property type="project" value="UniProtKB-UniRule"/>
</dbReference>
<dbReference type="PANTHER" id="PTHR30068:SF4">
    <property type="entry name" value="URONATE ISOMERASE"/>
    <property type="match status" value="1"/>
</dbReference>
<comment type="catalytic activity">
    <reaction evidence="1 7">
        <text>D-glucuronate = D-fructuronate</text>
        <dbReference type="Rhea" id="RHEA:13049"/>
        <dbReference type="ChEBI" id="CHEBI:58720"/>
        <dbReference type="ChEBI" id="CHEBI:59863"/>
        <dbReference type="EC" id="5.3.1.12"/>
    </reaction>
</comment>
<dbReference type="Gene3D" id="1.10.2020.10">
    <property type="entry name" value="uronate isomerase, domain 2, chain A"/>
    <property type="match status" value="1"/>
</dbReference>
<evidence type="ECO:0000256" key="4">
    <source>
        <dbReference type="ARBA" id="ARBA00012546"/>
    </source>
</evidence>
<evidence type="ECO:0000256" key="7">
    <source>
        <dbReference type="HAMAP-Rule" id="MF_00675"/>
    </source>
</evidence>
<evidence type="ECO:0000256" key="3">
    <source>
        <dbReference type="ARBA" id="ARBA00008397"/>
    </source>
</evidence>
<dbReference type="UniPathway" id="UPA00246"/>
<dbReference type="Proteomes" id="UP000433101">
    <property type="component" value="Unassembled WGS sequence"/>
</dbReference>
<keyword evidence="9" id="KW-1185">Reference proteome</keyword>
<comment type="caution">
    <text evidence="8">The sequence shown here is derived from an EMBL/GenBank/DDBJ whole genome shotgun (WGS) entry which is preliminary data.</text>
</comment>
<comment type="similarity">
    <text evidence="3 7">Belongs to the metallo-dependent hydrolases superfamily. Uronate isomerase family.</text>
</comment>
<name>A0A7X3LWY5_9HYPH</name>
<protein>
    <recommendedName>
        <fullName evidence="5 7">Uronate isomerase</fullName>
        <ecNumber evidence="4 7">5.3.1.12</ecNumber>
    </recommendedName>
    <alternativeName>
        <fullName evidence="7">Glucuronate isomerase</fullName>
    </alternativeName>
    <alternativeName>
        <fullName evidence="7">Uronic isomerase</fullName>
    </alternativeName>
</protein>
<dbReference type="HAMAP" id="MF_00675">
    <property type="entry name" value="UxaC"/>
    <property type="match status" value="1"/>
</dbReference>
<proteinExistence type="inferred from homology"/>
<dbReference type="Gene3D" id="3.20.20.140">
    <property type="entry name" value="Metal-dependent hydrolases"/>
    <property type="match status" value="1"/>
</dbReference>
<organism evidence="8 9">
    <name type="scientific">Stappia sediminis</name>
    <dbReference type="NCBI Taxonomy" id="2692190"/>
    <lineage>
        <taxon>Bacteria</taxon>
        <taxon>Pseudomonadati</taxon>
        <taxon>Pseudomonadota</taxon>
        <taxon>Alphaproteobacteria</taxon>
        <taxon>Hyphomicrobiales</taxon>
        <taxon>Stappiaceae</taxon>
        <taxon>Stappia</taxon>
    </lineage>
</organism>
<dbReference type="EMBL" id="WUMV01000008">
    <property type="protein sequence ID" value="MXN66573.1"/>
    <property type="molecule type" value="Genomic_DNA"/>
</dbReference>
<accession>A0A7X3LWY5</accession>
<dbReference type="GO" id="GO:0042840">
    <property type="term" value="P:D-glucuronate catabolic process"/>
    <property type="evidence" value="ECO:0007669"/>
    <property type="project" value="TreeGrafter"/>
</dbReference>
<evidence type="ECO:0000313" key="9">
    <source>
        <dbReference type="Proteomes" id="UP000433101"/>
    </source>
</evidence>
<dbReference type="EC" id="5.3.1.12" evidence="4 7"/>
<dbReference type="RefSeq" id="WP_160776828.1">
    <property type="nucleotide sequence ID" value="NZ_WUMV01000008.1"/>
</dbReference>
<dbReference type="NCBIfam" id="NF002794">
    <property type="entry name" value="PRK02925.1"/>
    <property type="match status" value="1"/>
</dbReference>
<evidence type="ECO:0000256" key="5">
    <source>
        <dbReference type="ARBA" id="ARBA00020555"/>
    </source>
</evidence>
<dbReference type="InterPro" id="IPR032466">
    <property type="entry name" value="Metal_Hydrolase"/>
</dbReference>
<comment type="pathway">
    <text evidence="2 7">Carbohydrate metabolism; pentose and glucuronate interconversion.</text>
</comment>
<comment type="catalytic activity">
    <reaction evidence="7">
        <text>aldehydo-D-galacturonate = keto-D-tagaturonate</text>
        <dbReference type="Rhea" id="RHEA:27702"/>
        <dbReference type="ChEBI" id="CHEBI:12952"/>
        <dbReference type="ChEBI" id="CHEBI:17886"/>
    </reaction>
</comment>
<dbReference type="InterPro" id="IPR003766">
    <property type="entry name" value="Uronate_isomerase"/>
</dbReference>
<dbReference type="SUPFAM" id="SSF51556">
    <property type="entry name" value="Metallo-dependent hydrolases"/>
    <property type="match status" value="1"/>
</dbReference>
<sequence>MQPFLGADFLLTSEASRRLYHDVAASLPIVDYHNHLDPAQISADTKWDTIGRIWLKGDHYKWRAMRWAGIDERRITGEADFREKFDAFAETMPQCLGNPLYHWSHLELYRYFGLDGLIFSPKTATEAWEAANSKLAEPDFGARGLLRRMKVEFVGTTDDPCDSLEHHQALSKVEDLGFRVVPSFRPDKAFKIEQDGFAEYLERLSATCGVRIASFDDLMGALESRLDAFVASGCRAADHGLDVLHIADDLAKGDPNSVLRKRLSGATLDEKDIAVFQTAVLVGLGRAYAARGLVMQMHIGAIRNNSSRVLAAVGPDSGADSIGDRPIAAPLNRLLDHLDRTGELPRTILYCLDPSRNEVIATAAGNFQDGAVPGKVQAGSAWWFNDQLDGMERQMVQLAQMGLLSRFVGMLTDSRSFLSFPRHEYFRRLLCRMVGNWMDEGHIPPDFDLAEGLVRDVCYTNAKRWFLD</sequence>
<evidence type="ECO:0000256" key="1">
    <source>
        <dbReference type="ARBA" id="ARBA00001165"/>
    </source>
</evidence>
<evidence type="ECO:0000256" key="6">
    <source>
        <dbReference type="ARBA" id="ARBA00023235"/>
    </source>
</evidence>
<reference evidence="8 9" key="1">
    <citation type="submission" date="2019-12" db="EMBL/GenBank/DDBJ databases">
        <authorList>
            <person name="Li M."/>
        </authorList>
    </citation>
    <scope>NUCLEOTIDE SEQUENCE [LARGE SCALE GENOMIC DNA]</scope>
    <source>
        <strain evidence="8 9">GBMRC 2046</strain>
    </source>
</reference>
<gene>
    <name evidence="7 8" type="primary">uxaC</name>
    <name evidence="8" type="ORF">GR183_16780</name>
</gene>
<dbReference type="Pfam" id="PF02614">
    <property type="entry name" value="UxaC"/>
    <property type="match status" value="1"/>
</dbReference>
<keyword evidence="6 7" id="KW-0413">Isomerase</keyword>